<dbReference type="AlphaFoldDB" id="A0A3D9BQE1"/>
<dbReference type="InterPro" id="IPR007791">
    <property type="entry name" value="DjlA_N"/>
</dbReference>
<keyword evidence="3" id="KW-1185">Reference proteome</keyword>
<gene>
    <name evidence="2" type="ORF">DRV84_10975</name>
</gene>
<dbReference type="Pfam" id="PF05099">
    <property type="entry name" value="TerB"/>
    <property type="match status" value="1"/>
</dbReference>
<dbReference type="SUPFAM" id="SSF158682">
    <property type="entry name" value="TerB-like"/>
    <property type="match status" value="1"/>
</dbReference>
<dbReference type="InterPro" id="IPR029024">
    <property type="entry name" value="TerB-like"/>
</dbReference>
<sequence length="146" mass="15856">MFRELVARLTHPAPAPLPETDVPHALAALLVRVAKSDRVYLFEEIARIDRILAARFELDPVAAAKLRAEAERLERALPGTERFAAVLCDCVPYAERLGILEALWQVMMADGVAHADQQSAVGAIETALGIADYDSAALRDAARSIP</sequence>
<dbReference type="CDD" id="cd07313">
    <property type="entry name" value="terB_like_2"/>
    <property type="match status" value="1"/>
</dbReference>
<comment type="caution">
    <text evidence="2">The sequence shown here is derived from an EMBL/GenBank/DDBJ whole genome shotgun (WGS) entry which is preliminary data.</text>
</comment>
<evidence type="ECO:0000313" key="2">
    <source>
        <dbReference type="EMBL" id="REC55739.1"/>
    </source>
</evidence>
<dbReference type="OrthoDB" id="5402150at2"/>
<feature type="domain" description="Co-chaperone DjlA N-terminal" evidence="1">
    <location>
        <begin position="25"/>
        <end position="139"/>
    </location>
</feature>
<dbReference type="RefSeq" id="WP_115980499.1">
    <property type="nucleotide sequence ID" value="NZ_QOHR01000016.1"/>
</dbReference>
<protein>
    <submittedName>
        <fullName evidence="2">TerB family tellurite resistance protein</fullName>
    </submittedName>
</protein>
<organism evidence="2 3">
    <name type="scientific">Rhodosalinus sediminis</name>
    <dbReference type="NCBI Taxonomy" id="1940533"/>
    <lineage>
        <taxon>Bacteria</taxon>
        <taxon>Pseudomonadati</taxon>
        <taxon>Pseudomonadota</taxon>
        <taxon>Alphaproteobacteria</taxon>
        <taxon>Rhodobacterales</taxon>
        <taxon>Paracoccaceae</taxon>
        <taxon>Rhodosalinus</taxon>
    </lineage>
</organism>
<evidence type="ECO:0000313" key="3">
    <source>
        <dbReference type="Proteomes" id="UP000257131"/>
    </source>
</evidence>
<accession>A0A3D9BQE1</accession>
<name>A0A3D9BQE1_9RHOB</name>
<proteinExistence type="predicted"/>
<reference evidence="2 3" key="1">
    <citation type="journal article" date="2017" name="Int. J. Syst. Evol. Microbiol.">
        <title>Rhodosalinus sediminis gen. nov., sp. nov., isolated from marine saltern.</title>
        <authorList>
            <person name="Guo L.Y."/>
            <person name="Ling S.K."/>
            <person name="Li C.M."/>
            <person name="Chen G.J."/>
            <person name="Du Z.J."/>
        </authorList>
    </citation>
    <scope>NUCLEOTIDE SEQUENCE [LARGE SCALE GENOMIC DNA]</scope>
    <source>
        <strain evidence="2 3">WDN1C137</strain>
    </source>
</reference>
<dbReference type="Proteomes" id="UP000257131">
    <property type="component" value="Unassembled WGS sequence"/>
</dbReference>
<dbReference type="EMBL" id="QOHR01000016">
    <property type="protein sequence ID" value="REC55739.1"/>
    <property type="molecule type" value="Genomic_DNA"/>
</dbReference>
<evidence type="ECO:0000259" key="1">
    <source>
        <dbReference type="Pfam" id="PF05099"/>
    </source>
</evidence>
<dbReference type="Gene3D" id="1.10.3680.10">
    <property type="entry name" value="TerB-like"/>
    <property type="match status" value="1"/>
</dbReference>